<feature type="domain" description="HAT C-terminal dimerisation" evidence="2">
    <location>
        <begin position="565"/>
        <end position="638"/>
    </location>
</feature>
<dbReference type="Proteomes" id="UP000694523">
    <property type="component" value="Unplaced"/>
</dbReference>
<dbReference type="GO" id="GO:0046983">
    <property type="term" value="F:protein dimerization activity"/>
    <property type="evidence" value="ECO:0007669"/>
    <property type="project" value="InterPro"/>
</dbReference>
<protein>
    <recommendedName>
        <fullName evidence="2">HAT C-terminal dimerisation domain-containing protein</fullName>
    </recommendedName>
</protein>
<feature type="region of interest" description="Disordered" evidence="1">
    <location>
        <begin position="522"/>
        <end position="542"/>
    </location>
</feature>
<dbReference type="InterPro" id="IPR012337">
    <property type="entry name" value="RNaseH-like_sf"/>
</dbReference>
<organism evidence="3 4">
    <name type="scientific">Neogobius melanostomus</name>
    <name type="common">round goby</name>
    <dbReference type="NCBI Taxonomy" id="47308"/>
    <lineage>
        <taxon>Eukaryota</taxon>
        <taxon>Metazoa</taxon>
        <taxon>Chordata</taxon>
        <taxon>Craniata</taxon>
        <taxon>Vertebrata</taxon>
        <taxon>Euteleostomi</taxon>
        <taxon>Actinopterygii</taxon>
        <taxon>Neopterygii</taxon>
        <taxon>Teleostei</taxon>
        <taxon>Neoteleostei</taxon>
        <taxon>Acanthomorphata</taxon>
        <taxon>Gobiaria</taxon>
        <taxon>Gobiiformes</taxon>
        <taxon>Gobioidei</taxon>
        <taxon>Gobiidae</taxon>
        <taxon>Benthophilinae</taxon>
        <taxon>Neogobiini</taxon>
        <taxon>Neogobius</taxon>
    </lineage>
</organism>
<dbReference type="PANTHER" id="PTHR47501">
    <property type="entry name" value="TRANSPOSASE-RELATED"/>
    <property type="match status" value="1"/>
</dbReference>
<dbReference type="AlphaFoldDB" id="A0A8C6WRR6"/>
<dbReference type="Ensembl" id="ENSNMLT00000030284.1">
    <property type="protein sequence ID" value="ENSNMLP00000027098.1"/>
    <property type="gene ID" value="ENSNMLG00000017281.1"/>
</dbReference>
<evidence type="ECO:0000313" key="3">
    <source>
        <dbReference type="Ensembl" id="ENSNMLP00000027098.1"/>
    </source>
</evidence>
<dbReference type="Pfam" id="PF05699">
    <property type="entry name" value="Dimer_Tnp_hAT"/>
    <property type="match status" value="1"/>
</dbReference>
<sequence length="655" mass="73362">LLESCYMSREAAEMASQEEKDKSDENLAFSRWRYKHYFKFIASKGKNVHVMCTLCPGVKTLSTSVVSNSNLMKHLTTTHASTKLVAKNTSTSDDSTPSTSKEEGLGAKSPKQQKLELSASQQKPMTQAEVNRMIGRYVVGRMLPLSTVEDDSFRAIIAKIPTKAGACAPCAKTFAKYLDAEVGLLSTTADIWTAHNRSYLGVTAHWLDPHSLERKKAALACRRFKGRHTYDSIATELDNIHSSFSISNKITATVTDNGSNFVKAFKVYQPVQDDDSGEEEEDDDVTFVDLHDALQDMNVEEDVVTLPPHHRCASHISNLISCSDVDKWLISKPGIKVVYRSAISKCTALWNKASRSTVAAEMVDEVLERKLLVPCTTRWNSFHDAVARVCEFPIAELNTISYNFGLKAITDREYQFLREYCTVLKPLTVALDILQGEDNCFYGTLLPTLETLISKTLNLKTGLQILGDLPEAVVKAIKTRFKEVLESETAIFAAVTLPRFKLRWLRTQERKDSAKASLLAECRKSAQDEDQPTGTNTPTRSLSTDSAIQDEFFSFEEEEDTSTSVESQVADYLKSGAQGMDSLNRFPVIKNISLKYNAATPSSAPVERLFSLGKLVFTPKRNRLTDKRFEMLLLLRYNQWFEGRLHFLVGYTTDT</sequence>
<feature type="compositionally biased region" description="Low complexity" evidence="1">
    <location>
        <begin position="89"/>
        <end position="99"/>
    </location>
</feature>
<feature type="compositionally biased region" description="Polar residues" evidence="1">
    <location>
        <begin position="532"/>
        <end position="542"/>
    </location>
</feature>
<proteinExistence type="predicted"/>
<dbReference type="PANTHER" id="PTHR47501:SF7">
    <property type="entry name" value="TRANSPOSASE"/>
    <property type="match status" value="1"/>
</dbReference>
<evidence type="ECO:0000313" key="4">
    <source>
        <dbReference type="Proteomes" id="UP000694523"/>
    </source>
</evidence>
<keyword evidence="4" id="KW-1185">Reference proteome</keyword>
<name>A0A8C6WRR6_9GOBI</name>
<reference evidence="3" key="2">
    <citation type="submission" date="2025-09" db="UniProtKB">
        <authorList>
            <consortium name="Ensembl"/>
        </authorList>
    </citation>
    <scope>IDENTIFICATION</scope>
</reference>
<feature type="region of interest" description="Disordered" evidence="1">
    <location>
        <begin position="86"/>
        <end position="123"/>
    </location>
</feature>
<evidence type="ECO:0000256" key="1">
    <source>
        <dbReference type="SAM" id="MobiDB-lite"/>
    </source>
</evidence>
<reference evidence="3" key="1">
    <citation type="submission" date="2025-08" db="UniProtKB">
        <authorList>
            <consortium name="Ensembl"/>
        </authorList>
    </citation>
    <scope>IDENTIFICATION</scope>
</reference>
<dbReference type="InterPro" id="IPR008906">
    <property type="entry name" value="HATC_C_dom"/>
</dbReference>
<dbReference type="SUPFAM" id="SSF53098">
    <property type="entry name" value="Ribonuclease H-like"/>
    <property type="match status" value="1"/>
</dbReference>
<evidence type="ECO:0000259" key="2">
    <source>
        <dbReference type="Pfam" id="PF05699"/>
    </source>
</evidence>
<accession>A0A8C6WRR6</accession>